<proteinExistence type="predicted"/>
<evidence type="ECO:0000259" key="1">
    <source>
        <dbReference type="Pfam" id="PF07669"/>
    </source>
</evidence>
<dbReference type="Gene3D" id="3.40.50.150">
    <property type="entry name" value="Vaccinia Virus protein VP39"/>
    <property type="match status" value="1"/>
</dbReference>
<dbReference type="SUPFAM" id="SSF53335">
    <property type="entry name" value="S-adenosyl-L-methionine-dependent methyltransferases"/>
    <property type="match status" value="1"/>
</dbReference>
<sequence length="328" mass="38262">MSDNKKVKLGQFFTKEKLWLKPQIVDFIKKSNCKMTYDPYAGGGDLLKASVDVLGFKETKGLDIDSTLKWEINDSLVKIPHIDNAIIITNPPYIAKQSASRKKIDLSKYFNSSLYDDVYLIALDKMLEAQKQVVAIIPESFINSSYKQKNKINSITILEENPFEDTENPVCVVCFDSIIKDYEHIKIYKNDEYINNLKEIQDLRLEPNNNIKITFNTLDGWLGLRAIDSTDDKTFINFDFRENFDYDWYNNIKVSSRHLSLINIDVNHESRREFINRCNDIINQIRHDSADILLTPFRGNTKKGMRRRRLDFRLARAIMEKAYSEMKG</sequence>
<accession>A0ABZ2AKK0</accession>
<reference evidence="2" key="1">
    <citation type="submission" date="2024-01" db="EMBL/GenBank/DDBJ databases">
        <title>Complete genome sequence of Mycoplasma arginini type strain G 230.</title>
        <authorList>
            <person name="Spergser J."/>
        </authorList>
    </citation>
    <scope>NUCLEOTIDE SEQUENCE</scope>
    <source>
        <strain evidence="2">NCTC 10129</strain>
    </source>
</reference>
<gene>
    <name evidence="2" type="ORF">V2E25_00415</name>
</gene>
<evidence type="ECO:0000313" key="2">
    <source>
        <dbReference type="EMBL" id="WVN22055.1"/>
    </source>
</evidence>
<evidence type="ECO:0000313" key="3">
    <source>
        <dbReference type="Proteomes" id="UP001432074"/>
    </source>
</evidence>
<dbReference type="RefSeq" id="WP_129694433.1">
    <property type="nucleotide sequence ID" value="NZ_CP143577.1"/>
</dbReference>
<dbReference type="Proteomes" id="UP001432074">
    <property type="component" value="Chromosome"/>
</dbReference>
<feature type="domain" description="Type II methyltransferase M.TaqI-like" evidence="1">
    <location>
        <begin position="86"/>
        <end position="152"/>
    </location>
</feature>
<protein>
    <recommendedName>
        <fullName evidence="1">Type II methyltransferase M.TaqI-like domain-containing protein</fullName>
    </recommendedName>
</protein>
<dbReference type="Pfam" id="PF07669">
    <property type="entry name" value="Eco57I"/>
    <property type="match status" value="1"/>
</dbReference>
<dbReference type="InterPro" id="IPR029063">
    <property type="entry name" value="SAM-dependent_MTases_sf"/>
</dbReference>
<keyword evidence="3" id="KW-1185">Reference proteome</keyword>
<dbReference type="PROSITE" id="PS00092">
    <property type="entry name" value="N6_MTASE"/>
    <property type="match status" value="1"/>
</dbReference>
<name>A0ABZ2AKK0_MYCAR</name>
<dbReference type="EMBL" id="CP143577">
    <property type="protein sequence ID" value="WVN22055.1"/>
    <property type="molecule type" value="Genomic_DNA"/>
</dbReference>
<dbReference type="InterPro" id="IPR011639">
    <property type="entry name" value="MethylTrfase_TaqI-like_dom"/>
</dbReference>
<dbReference type="InterPro" id="IPR002052">
    <property type="entry name" value="DNA_methylase_N6_adenine_CS"/>
</dbReference>
<organism evidence="2 3">
    <name type="scientific">Mycoplasmopsis arginini</name>
    <name type="common">Mycoplasma arginini</name>
    <dbReference type="NCBI Taxonomy" id="2094"/>
    <lineage>
        <taxon>Bacteria</taxon>
        <taxon>Bacillati</taxon>
        <taxon>Mycoplasmatota</taxon>
        <taxon>Mycoplasmoidales</taxon>
        <taxon>Metamycoplasmataceae</taxon>
        <taxon>Mycoplasmopsis</taxon>
    </lineage>
</organism>